<sequence>MTYVRASEHLASIAARFGVPVLAVMQPNNFFDPRRFEVRPITPQRLVPPVGAVHRSHATGNHLRELQQVKEQLARLERTLTLQHTVHLHTRQIAELERRVRELERMLGK</sequence>
<dbReference type="EMBL" id="JAPMLT010000002">
    <property type="protein sequence ID" value="MCX7569183.1"/>
    <property type="molecule type" value="Genomic_DNA"/>
</dbReference>
<accession>A0ABT3WZN0</accession>
<evidence type="ECO:0000313" key="3">
    <source>
        <dbReference type="Proteomes" id="UP001208017"/>
    </source>
</evidence>
<keyword evidence="3" id="KW-1185">Reference proteome</keyword>
<dbReference type="Proteomes" id="UP001208017">
    <property type="component" value="Unassembled WGS sequence"/>
</dbReference>
<organism evidence="2 3">
    <name type="scientific">Tumebacillus lacus</name>
    <dbReference type="NCBI Taxonomy" id="2995335"/>
    <lineage>
        <taxon>Bacteria</taxon>
        <taxon>Bacillati</taxon>
        <taxon>Bacillota</taxon>
        <taxon>Bacilli</taxon>
        <taxon>Bacillales</taxon>
        <taxon>Alicyclobacillaceae</taxon>
        <taxon>Tumebacillus</taxon>
    </lineage>
</organism>
<proteinExistence type="predicted"/>
<reference evidence="2 3" key="1">
    <citation type="submission" date="2022-11" db="EMBL/GenBank/DDBJ databases">
        <title>Study of microbial diversity in lake waters.</title>
        <authorList>
            <person name="Zhang J."/>
        </authorList>
    </citation>
    <scope>NUCLEOTIDE SEQUENCE [LARGE SCALE GENOMIC DNA]</scope>
    <source>
        <strain evidence="2 3">DT12</strain>
    </source>
</reference>
<feature type="coiled-coil region" evidence="1">
    <location>
        <begin position="59"/>
        <end position="106"/>
    </location>
</feature>
<keyword evidence="1" id="KW-0175">Coiled coil</keyword>
<protein>
    <recommendedName>
        <fullName evidence="4">LysM domain-containing protein</fullName>
    </recommendedName>
</protein>
<gene>
    <name evidence="2" type="ORF">OS242_04360</name>
</gene>
<dbReference type="RefSeq" id="WP_267150436.1">
    <property type="nucleotide sequence ID" value="NZ_JAPMLT010000002.1"/>
</dbReference>
<evidence type="ECO:0000256" key="1">
    <source>
        <dbReference type="SAM" id="Coils"/>
    </source>
</evidence>
<evidence type="ECO:0008006" key="4">
    <source>
        <dbReference type="Google" id="ProtNLM"/>
    </source>
</evidence>
<comment type="caution">
    <text evidence="2">The sequence shown here is derived from an EMBL/GenBank/DDBJ whole genome shotgun (WGS) entry which is preliminary data.</text>
</comment>
<evidence type="ECO:0000313" key="2">
    <source>
        <dbReference type="EMBL" id="MCX7569183.1"/>
    </source>
</evidence>
<name>A0ABT3WZN0_9BACL</name>